<dbReference type="CDD" id="cd00038">
    <property type="entry name" value="CAP_ED"/>
    <property type="match status" value="1"/>
</dbReference>
<dbReference type="Proteomes" id="UP000010433">
    <property type="component" value="Unassembled WGS sequence"/>
</dbReference>
<dbReference type="Gene3D" id="2.60.120.10">
    <property type="entry name" value="Jelly Rolls"/>
    <property type="match status" value="1"/>
</dbReference>
<dbReference type="InterPro" id="IPR000595">
    <property type="entry name" value="cNMP-bd_dom"/>
</dbReference>
<evidence type="ECO:0000313" key="6">
    <source>
        <dbReference type="EMBL" id="EKY03101.1"/>
    </source>
</evidence>
<dbReference type="OrthoDB" id="9127033at2"/>
<evidence type="ECO:0000259" key="5">
    <source>
        <dbReference type="PROSITE" id="PS51063"/>
    </source>
</evidence>
<dbReference type="PANTHER" id="PTHR24567:SF74">
    <property type="entry name" value="HTH-TYPE TRANSCRIPTIONAL REGULATOR ARCR"/>
    <property type="match status" value="1"/>
</dbReference>
<dbReference type="InterPro" id="IPR036390">
    <property type="entry name" value="WH_DNA-bd_sf"/>
</dbReference>
<dbReference type="AlphaFoldDB" id="L1NID5"/>
<feature type="domain" description="Cyclic nucleotide-binding" evidence="4">
    <location>
        <begin position="19"/>
        <end position="103"/>
    </location>
</feature>
<keyword evidence="7" id="KW-1185">Reference proteome</keyword>
<sequence length="234" mass="26390">MTTRNDISKEDVIKIISKLWDPLTKAQQSLLLENMKIKKCKKNDVIYKGSGSPREMMCLIVGKVKIYKDGVSGRNQIIRAIKPFDFFGYRAYFAGEDYRTSAMAIDTCTVAFFPIHLIVDMMKENSSISLYFIKNLSCILGASDERAVNLTQKHIRGRLAETLLFLKECYGVEEDGATLDIYLSREDIASMSNMTTSNAIRTLSSFATEKLIAVDGKKIKIINDSELRKVSRIG</sequence>
<dbReference type="SUPFAM" id="SSF51206">
    <property type="entry name" value="cAMP-binding domain-like"/>
    <property type="match status" value="1"/>
</dbReference>
<evidence type="ECO:0000313" key="7">
    <source>
        <dbReference type="Proteomes" id="UP000010433"/>
    </source>
</evidence>
<dbReference type="GO" id="GO:0003677">
    <property type="term" value="F:DNA binding"/>
    <property type="evidence" value="ECO:0007669"/>
    <property type="project" value="UniProtKB-KW"/>
</dbReference>
<dbReference type="InterPro" id="IPR014710">
    <property type="entry name" value="RmlC-like_jellyroll"/>
</dbReference>
<dbReference type="Pfam" id="PF13545">
    <property type="entry name" value="HTH_Crp_2"/>
    <property type="match status" value="1"/>
</dbReference>
<evidence type="ECO:0000256" key="3">
    <source>
        <dbReference type="ARBA" id="ARBA00023163"/>
    </source>
</evidence>
<dbReference type="EMBL" id="AMEP01000042">
    <property type="protein sequence ID" value="EKY03101.1"/>
    <property type="molecule type" value="Genomic_DNA"/>
</dbReference>
<dbReference type="PROSITE" id="PS51063">
    <property type="entry name" value="HTH_CRP_2"/>
    <property type="match status" value="1"/>
</dbReference>
<dbReference type="PANTHER" id="PTHR24567">
    <property type="entry name" value="CRP FAMILY TRANSCRIPTIONAL REGULATORY PROTEIN"/>
    <property type="match status" value="1"/>
</dbReference>
<reference evidence="6 7" key="1">
    <citation type="submission" date="2012-05" db="EMBL/GenBank/DDBJ databases">
        <authorList>
            <person name="Weinstock G."/>
            <person name="Sodergren E."/>
            <person name="Lobos E.A."/>
            <person name="Fulton L."/>
            <person name="Fulton R."/>
            <person name="Courtney L."/>
            <person name="Fronick C."/>
            <person name="O'Laughlin M."/>
            <person name="Godfrey J."/>
            <person name="Wilson R.M."/>
            <person name="Miner T."/>
            <person name="Farmer C."/>
            <person name="Delehaunty K."/>
            <person name="Cordes M."/>
            <person name="Minx P."/>
            <person name="Tomlinson C."/>
            <person name="Chen J."/>
            <person name="Wollam A."/>
            <person name="Pepin K.H."/>
            <person name="Bhonagiri V."/>
            <person name="Zhang X."/>
            <person name="Suruliraj S."/>
            <person name="Warren W."/>
            <person name="Mitreva M."/>
            <person name="Mardis E.R."/>
            <person name="Wilson R.K."/>
        </authorList>
    </citation>
    <scope>NUCLEOTIDE SEQUENCE [LARGE SCALE GENOMIC DNA]</scope>
    <source>
        <strain evidence="6 7">F0055</strain>
    </source>
</reference>
<dbReference type="SMART" id="SM00419">
    <property type="entry name" value="HTH_CRP"/>
    <property type="match status" value="1"/>
</dbReference>
<accession>L1NID5</accession>
<keyword evidence="3" id="KW-0804">Transcription</keyword>
<dbReference type="Pfam" id="PF00027">
    <property type="entry name" value="cNMP_binding"/>
    <property type="match status" value="1"/>
</dbReference>
<organism evidence="6 7">
    <name type="scientific">Hoylesella saccharolytica F0055</name>
    <dbReference type="NCBI Taxonomy" id="1127699"/>
    <lineage>
        <taxon>Bacteria</taxon>
        <taxon>Pseudomonadati</taxon>
        <taxon>Bacteroidota</taxon>
        <taxon>Bacteroidia</taxon>
        <taxon>Bacteroidales</taxon>
        <taxon>Prevotellaceae</taxon>
        <taxon>Hoylesella</taxon>
    </lineage>
</organism>
<gene>
    <name evidence="6" type="ORF">HMPREF9151_00520</name>
</gene>
<name>L1NID5_9BACT</name>
<evidence type="ECO:0000256" key="1">
    <source>
        <dbReference type="ARBA" id="ARBA00023015"/>
    </source>
</evidence>
<dbReference type="InterPro" id="IPR036388">
    <property type="entry name" value="WH-like_DNA-bd_sf"/>
</dbReference>
<comment type="caution">
    <text evidence="6">The sequence shown here is derived from an EMBL/GenBank/DDBJ whole genome shotgun (WGS) entry which is preliminary data.</text>
</comment>
<proteinExistence type="predicted"/>
<keyword evidence="2" id="KW-0238">DNA-binding</keyword>
<dbReference type="GO" id="GO:0005829">
    <property type="term" value="C:cytosol"/>
    <property type="evidence" value="ECO:0007669"/>
    <property type="project" value="TreeGrafter"/>
</dbReference>
<dbReference type="STRING" id="1127699.HMPREF9151_00520"/>
<feature type="domain" description="HTH crp-type" evidence="5">
    <location>
        <begin position="153"/>
        <end position="225"/>
    </location>
</feature>
<dbReference type="RefSeq" id="WP_009161689.1">
    <property type="nucleotide sequence ID" value="NZ_KB290974.1"/>
</dbReference>
<dbReference type="InterPro" id="IPR012318">
    <property type="entry name" value="HTH_CRP"/>
</dbReference>
<dbReference type="InterPro" id="IPR018490">
    <property type="entry name" value="cNMP-bd_dom_sf"/>
</dbReference>
<protein>
    <submittedName>
        <fullName evidence="6">Cyclic nucleotide-binding domain protein</fullName>
    </submittedName>
</protein>
<evidence type="ECO:0000259" key="4">
    <source>
        <dbReference type="PROSITE" id="PS50042"/>
    </source>
</evidence>
<dbReference type="Gene3D" id="1.10.10.10">
    <property type="entry name" value="Winged helix-like DNA-binding domain superfamily/Winged helix DNA-binding domain"/>
    <property type="match status" value="1"/>
</dbReference>
<dbReference type="GO" id="GO:0003700">
    <property type="term" value="F:DNA-binding transcription factor activity"/>
    <property type="evidence" value="ECO:0007669"/>
    <property type="project" value="TreeGrafter"/>
</dbReference>
<dbReference type="PROSITE" id="PS50042">
    <property type="entry name" value="CNMP_BINDING_3"/>
    <property type="match status" value="1"/>
</dbReference>
<dbReference type="PATRIC" id="fig|1127699.3.peg.476"/>
<dbReference type="InterPro" id="IPR050397">
    <property type="entry name" value="Env_Response_Regulators"/>
</dbReference>
<evidence type="ECO:0000256" key="2">
    <source>
        <dbReference type="ARBA" id="ARBA00023125"/>
    </source>
</evidence>
<dbReference type="SUPFAM" id="SSF46785">
    <property type="entry name" value="Winged helix' DNA-binding domain"/>
    <property type="match status" value="1"/>
</dbReference>
<dbReference type="HOGENOM" id="CLU_075053_0_3_10"/>
<keyword evidence="1" id="KW-0805">Transcription regulation</keyword>